<dbReference type="EMBL" id="RCMG01001481">
    <property type="protein sequence ID" value="KAG2826318.1"/>
    <property type="molecule type" value="Genomic_DNA"/>
</dbReference>
<keyword evidence="7" id="KW-1185">Reference proteome</keyword>
<evidence type="ECO:0000313" key="7">
    <source>
        <dbReference type="Proteomes" id="UP000251314"/>
    </source>
</evidence>
<dbReference type="EMBL" id="RCMI01001447">
    <property type="protein sequence ID" value="KAG2884987.1"/>
    <property type="molecule type" value="Genomic_DNA"/>
</dbReference>
<organism evidence="6 7">
    <name type="scientific">Phytophthora cactorum</name>
    <dbReference type="NCBI Taxonomy" id="29920"/>
    <lineage>
        <taxon>Eukaryota</taxon>
        <taxon>Sar</taxon>
        <taxon>Stramenopiles</taxon>
        <taxon>Oomycota</taxon>
        <taxon>Peronosporomycetes</taxon>
        <taxon>Peronosporales</taxon>
        <taxon>Peronosporaceae</taxon>
        <taxon>Phytophthora</taxon>
    </lineage>
</organism>
<dbReference type="EMBL" id="RCML01001546">
    <property type="protein sequence ID" value="KAG2961806.1"/>
    <property type="molecule type" value="Genomic_DNA"/>
</dbReference>
<name>A0A329RHR5_9STRA</name>
<gene>
    <name evidence="6" type="ORF">PC110_g20292</name>
    <name evidence="1" type="ORF">PC113_g21791</name>
    <name evidence="2" type="ORF">PC115_g21145</name>
    <name evidence="3" type="ORF">PC117_g24160</name>
    <name evidence="4" type="ORF">PC118_g21771</name>
    <name evidence="5" type="ORF">PC129_g16011</name>
</gene>
<reference evidence="6 7" key="1">
    <citation type="submission" date="2018-01" db="EMBL/GenBank/DDBJ databases">
        <title>Draft genome of the strawberry crown rot pathogen Phytophthora cactorum.</title>
        <authorList>
            <person name="Armitage A.D."/>
            <person name="Lysoe E."/>
            <person name="Nellist C.F."/>
            <person name="Harrison R.J."/>
            <person name="Brurberg M.B."/>
        </authorList>
    </citation>
    <scope>NUCLEOTIDE SEQUENCE [LARGE SCALE GENOMIC DNA]</scope>
    <source>
        <strain evidence="6 7">10300</strain>
    </source>
</reference>
<dbReference type="EMBL" id="RCMV01000775">
    <property type="protein sequence ID" value="KAG3213040.1"/>
    <property type="molecule type" value="Genomic_DNA"/>
</dbReference>
<dbReference type="EMBL" id="RCMK01001568">
    <property type="protein sequence ID" value="KAG2891861.1"/>
    <property type="molecule type" value="Genomic_DNA"/>
</dbReference>
<evidence type="ECO:0000313" key="1">
    <source>
        <dbReference type="EMBL" id="KAG2826318.1"/>
    </source>
</evidence>
<dbReference type="Proteomes" id="UP000697107">
    <property type="component" value="Unassembled WGS sequence"/>
</dbReference>
<sequence length="68" mass="7529">MEVLGDMWVNVRGERPSATANSAPSKTAGRDGQSTQFFVALYERRHWLVESSVLMGLHPDLNPSATQK</sequence>
<proteinExistence type="predicted"/>
<evidence type="ECO:0000313" key="4">
    <source>
        <dbReference type="EMBL" id="KAG2961806.1"/>
    </source>
</evidence>
<dbReference type="Proteomes" id="UP000760860">
    <property type="component" value="Unassembled WGS sequence"/>
</dbReference>
<accession>A0A329RHR5</accession>
<dbReference type="Proteomes" id="UP000774804">
    <property type="component" value="Unassembled WGS sequence"/>
</dbReference>
<dbReference type="VEuPathDB" id="FungiDB:PC110_g20292"/>
<dbReference type="OrthoDB" id="123118at2759"/>
<protein>
    <submittedName>
        <fullName evidence="6">Uncharacterized protein</fullName>
    </submittedName>
</protein>
<evidence type="ECO:0000313" key="2">
    <source>
        <dbReference type="EMBL" id="KAG2884987.1"/>
    </source>
</evidence>
<comment type="caution">
    <text evidence="6">The sequence shown here is derived from an EMBL/GenBank/DDBJ whole genome shotgun (WGS) entry which is preliminary data.</text>
</comment>
<dbReference type="Proteomes" id="UP000251314">
    <property type="component" value="Unassembled WGS sequence"/>
</dbReference>
<evidence type="ECO:0000313" key="3">
    <source>
        <dbReference type="EMBL" id="KAG2891861.1"/>
    </source>
</evidence>
<dbReference type="EMBL" id="MJFZ01001095">
    <property type="protein sequence ID" value="RAW23276.1"/>
    <property type="molecule type" value="Genomic_DNA"/>
</dbReference>
<evidence type="ECO:0000313" key="5">
    <source>
        <dbReference type="EMBL" id="KAG3213040.1"/>
    </source>
</evidence>
<dbReference type="Proteomes" id="UP000735874">
    <property type="component" value="Unassembled WGS sequence"/>
</dbReference>
<dbReference type="Proteomes" id="UP000736787">
    <property type="component" value="Unassembled WGS sequence"/>
</dbReference>
<evidence type="ECO:0000313" key="6">
    <source>
        <dbReference type="EMBL" id="RAW23276.1"/>
    </source>
</evidence>
<reference evidence="5" key="2">
    <citation type="submission" date="2018-05" db="EMBL/GenBank/DDBJ databases">
        <title>Effector identification in a new, highly contiguous assembly of the strawberry crown rot pathogen Phytophthora cactorum.</title>
        <authorList>
            <person name="Armitage A.D."/>
            <person name="Nellist C.F."/>
            <person name="Bates H."/>
            <person name="Vickerstaff R.J."/>
            <person name="Harrison R.J."/>
        </authorList>
    </citation>
    <scope>NUCLEOTIDE SEQUENCE</scope>
    <source>
        <strain evidence="1">15-7</strain>
        <strain evidence="2">4032</strain>
        <strain evidence="3">4040</strain>
        <strain evidence="4">P415</strain>
        <strain evidence="5">P421</strain>
    </source>
</reference>
<dbReference type="AlphaFoldDB" id="A0A329RHR5"/>